<dbReference type="Proteomes" id="UP000317257">
    <property type="component" value="Unassembled WGS sequence"/>
</dbReference>
<sequence length="112" mass="12953">MKKKNASSQNTRRDQKLNRTTLKSGERLYHFEQRERSGDGKDVNTNILVCILSDDERGVKGLEERVMDFFARETRTRESKTGAREVFKRKGRLGSAVRDVFRLFSRRAAGEA</sequence>
<reference evidence="3" key="1">
    <citation type="submission" date="2018-12" db="EMBL/GenBank/DDBJ databases">
        <title>The complete genome of Metarhizium rileyi, a key fungal pathogen of Lepidoptera.</title>
        <authorList>
            <person name="Binneck E."/>
            <person name="Lastra C.C.L."/>
            <person name="Sosa-Gomez D.R."/>
        </authorList>
    </citation>
    <scope>NUCLEOTIDE SEQUENCE [LARGE SCALE GENOMIC DNA]</scope>
    <source>
        <strain evidence="3">Cep018-CH2</strain>
    </source>
</reference>
<comment type="caution">
    <text evidence="2">The sequence shown here is derived from an EMBL/GenBank/DDBJ whole genome shotgun (WGS) entry which is preliminary data.</text>
</comment>
<evidence type="ECO:0000313" key="3">
    <source>
        <dbReference type="Proteomes" id="UP000317257"/>
    </source>
</evidence>
<feature type="region of interest" description="Disordered" evidence="1">
    <location>
        <begin position="1"/>
        <end position="25"/>
    </location>
</feature>
<protein>
    <submittedName>
        <fullName evidence="2">Uncharacterized protein</fullName>
    </submittedName>
</protein>
<organism evidence="2 3">
    <name type="scientific">Metarhizium rileyi (strain RCEF 4871)</name>
    <name type="common">Nomuraea rileyi</name>
    <dbReference type="NCBI Taxonomy" id="1649241"/>
    <lineage>
        <taxon>Eukaryota</taxon>
        <taxon>Fungi</taxon>
        <taxon>Dikarya</taxon>
        <taxon>Ascomycota</taxon>
        <taxon>Pezizomycotina</taxon>
        <taxon>Sordariomycetes</taxon>
        <taxon>Hypocreomycetidae</taxon>
        <taxon>Hypocreales</taxon>
        <taxon>Clavicipitaceae</taxon>
        <taxon>Metarhizium</taxon>
    </lineage>
</organism>
<dbReference type="AlphaFoldDB" id="A0A5C6GNP2"/>
<evidence type="ECO:0000313" key="2">
    <source>
        <dbReference type="EMBL" id="TWU78383.1"/>
    </source>
</evidence>
<proteinExistence type="predicted"/>
<accession>A0A5C6GNP2</accession>
<gene>
    <name evidence="2" type="ORF">ED733_008733</name>
</gene>
<dbReference type="EMBL" id="SBHS01000002">
    <property type="protein sequence ID" value="TWU78383.1"/>
    <property type="molecule type" value="Genomic_DNA"/>
</dbReference>
<feature type="compositionally biased region" description="Polar residues" evidence="1">
    <location>
        <begin position="1"/>
        <end position="10"/>
    </location>
</feature>
<evidence type="ECO:0000256" key="1">
    <source>
        <dbReference type="SAM" id="MobiDB-lite"/>
    </source>
</evidence>
<name>A0A5C6GNP2_METRR</name>